<organism evidence="1 2">
    <name type="scientific">Saccharolobus islandicus (strain Y.N.15.51 / Yellowstone #2)</name>
    <name type="common">Sulfolobus islandicus</name>
    <dbReference type="NCBI Taxonomy" id="419942"/>
    <lineage>
        <taxon>Archaea</taxon>
        <taxon>Thermoproteota</taxon>
        <taxon>Thermoprotei</taxon>
        <taxon>Sulfolobales</taxon>
        <taxon>Sulfolobaceae</taxon>
        <taxon>Saccharolobus</taxon>
    </lineage>
</organism>
<evidence type="ECO:0008006" key="3">
    <source>
        <dbReference type="Google" id="ProtNLM"/>
    </source>
</evidence>
<name>C3NK01_SACI1</name>
<proteinExistence type="predicted"/>
<dbReference type="KEGG" id="sin:YN1551_0215"/>
<dbReference type="RefSeq" id="WP_012717014.1">
    <property type="nucleotide sequence ID" value="NC_012623.1"/>
</dbReference>
<reference evidence="1 2" key="1">
    <citation type="journal article" date="2009" name="Proc. Natl. Acad. Sci. U.S.A.">
        <title>Biogeography of the Sulfolobus islandicus pan-genome.</title>
        <authorList>
            <person name="Reno M.L."/>
            <person name="Held N.L."/>
            <person name="Fields C.J."/>
            <person name="Burke P.V."/>
            <person name="Whitaker R.J."/>
        </authorList>
    </citation>
    <scope>NUCLEOTIDE SEQUENCE [LARGE SCALE GENOMIC DNA]</scope>
    <source>
        <strain evidence="2">Y.N.15.51 / Yellowstone #2</strain>
    </source>
</reference>
<dbReference type="Gene3D" id="1.10.10.10">
    <property type="entry name" value="Winged helix-like DNA-binding domain superfamily/Winged helix DNA-binding domain"/>
    <property type="match status" value="1"/>
</dbReference>
<dbReference type="Proteomes" id="UP000006818">
    <property type="component" value="Chromosome"/>
</dbReference>
<accession>C3NK01</accession>
<protein>
    <recommendedName>
        <fullName evidence="3">ArnR1-like winged helix-turn-helix domain-containing protein</fullName>
    </recommendedName>
</protein>
<dbReference type="EMBL" id="CP001404">
    <property type="protein sequence ID" value="ACP47403.1"/>
    <property type="molecule type" value="Genomic_DNA"/>
</dbReference>
<dbReference type="SUPFAM" id="SSF46785">
    <property type="entry name" value="Winged helix' DNA-binding domain"/>
    <property type="match status" value="1"/>
</dbReference>
<dbReference type="GeneID" id="7808753"/>
<dbReference type="InterPro" id="IPR036388">
    <property type="entry name" value="WH-like_DNA-bd_sf"/>
</dbReference>
<gene>
    <name evidence="1" type="ordered locus">YN1551_0215</name>
</gene>
<dbReference type="InterPro" id="IPR036390">
    <property type="entry name" value="WH_DNA-bd_sf"/>
</dbReference>
<sequence length="114" mass="13366">MRPGLNSSSVRKYKRFIEWLAESRKEVSNLLRYDKELEVLLIISRFEEGVTKHRLEKEAHINGKRLNEILFRLRSNGLIYGLTDGKKHLIFLTEKGKEVVELIVNLSKLEVKSE</sequence>
<evidence type="ECO:0000313" key="2">
    <source>
        <dbReference type="Proteomes" id="UP000006818"/>
    </source>
</evidence>
<evidence type="ECO:0000313" key="1">
    <source>
        <dbReference type="EMBL" id="ACP47403.1"/>
    </source>
</evidence>
<dbReference type="AlphaFoldDB" id="C3NK01"/>
<dbReference type="HOGENOM" id="CLU_2115583_0_0_2"/>